<dbReference type="EMBL" id="QYUM01000002">
    <property type="protein sequence ID" value="RJF93167.1"/>
    <property type="molecule type" value="Genomic_DNA"/>
</dbReference>
<feature type="region of interest" description="Disordered" evidence="1">
    <location>
        <begin position="63"/>
        <end position="92"/>
    </location>
</feature>
<accession>A0A418WPJ3</accession>
<proteinExistence type="predicted"/>
<evidence type="ECO:0000313" key="3">
    <source>
        <dbReference type="Proteomes" id="UP000286100"/>
    </source>
</evidence>
<gene>
    <name evidence="2" type="ORF">D3876_02040</name>
</gene>
<dbReference type="AlphaFoldDB" id="A0A418WPJ3"/>
<sequence length="92" mass="10252">MRFEATVHAKDMETARDAVARLDIDRMPDAEGAVRVLVTADELARLLGEGCEVRLTHAHPVQPIDPSLIMDDKSAESWLETQTKGITRQEKP</sequence>
<evidence type="ECO:0000313" key="2">
    <source>
        <dbReference type="EMBL" id="RJF93167.1"/>
    </source>
</evidence>
<dbReference type="Proteomes" id="UP000286100">
    <property type="component" value="Unassembled WGS sequence"/>
</dbReference>
<keyword evidence="3" id="KW-1185">Reference proteome</keyword>
<evidence type="ECO:0000256" key="1">
    <source>
        <dbReference type="SAM" id="MobiDB-lite"/>
    </source>
</evidence>
<reference evidence="2 3" key="1">
    <citation type="submission" date="2018-09" db="EMBL/GenBank/DDBJ databases">
        <authorList>
            <person name="Zhu H."/>
        </authorList>
    </citation>
    <scope>NUCLEOTIDE SEQUENCE [LARGE SCALE GENOMIC DNA]</scope>
    <source>
        <strain evidence="2 3">K2R01-6</strain>
    </source>
</reference>
<protein>
    <submittedName>
        <fullName evidence="2">Uncharacterized protein</fullName>
    </submittedName>
</protein>
<comment type="caution">
    <text evidence="2">The sequence shown here is derived from an EMBL/GenBank/DDBJ whole genome shotgun (WGS) entry which is preliminary data.</text>
</comment>
<organism evidence="2 3">
    <name type="scientific">Sphingomonas cavernae</name>
    <dbReference type="NCBI Taxonomy" id="2320861"/>
    <lineage>
        <taxon>Bacteria</taxon>
        <taxon>Pseudomonadati</taxon>
        <taxon>Pseudomonadota</taxon>
        <taxon>Alphaproteobacteria</taxon>
        <taxon>Sphingomonadales</taxon>
        <taxon>Sphingomonadaceae</taxon>
        <taxon>Sphingomonas</taxon>
    </lineage>
</organism>
<name>A0A418WPJ3_9SPHN</name>